<sequence>MVSVIKLGGSLMEKAAEITDHLADEFGDEKILIVPGGGMFADSIRDVSGKYSLGQESSHWMAILAMEQYAYYLIDKTDINYTESLHNISEGVSVLLPYIAVRKLEQNEQKPELPHTWDVTSDSIAGWISYILGCREFIKATSVDGIYIRDRKVPEITVSDLKSLESSCTDNYLPTFIEKTGTSCIVVNGNHPERISAAIKGTEFEGTVIRGRI</sequence>
<dbReference type="Pfam" id="PF00696">
    <property type="entry name" value="AA_kinase"/>
    <property type="match status" value="1"/>
</dbReference>
<dbReference type="InterPro" id="IPR011375">
    <property type="entry name" value="MfnE"/>
</dbReference>
<keyword evidence="2" id="KW-0418">Kinase</keyword>
<organism evidence="2 3">
    <name type="scientific">Methanosalsum zhilinae (strain DSM 4017 / NBRC 107636 / OCM 62 / WeN5)</name>
    <name type="common">Methanohalophilus zhilinae</name>
    <dbReference type="NCBI Taxonomy" id="679901"/>
    <lineage>
        <taxon>Archaea</taxon>
        <taxon>Methanobacteriati</taxon>
        <taxon>Methanobacteriota</taxon>
        <taxon>Stenosarchaea group</taxon>
        <taxon>Methanomicrobia</taxon>
        <taxon>Methanosarcinales</taxon>
        <taxon>Methanosarcinaceae</taxon>
        <taxon>Methanosalsum</taxon>
    </lineage>
</organism>
<evidence type="ECO:0000313" key="3">
    <source>
        <dbReference type="Proteomes" id="UP000006622"/>
    </source>
</evidence>
<dbReference type="STRING" id="679901.Mzhil_1621"/>
<dbReference type="GeneID" id="10823260"/>
<dbReference type="EMBL" id="CP002101">
    <property type="protein sequence ID" value="AEH61457.1"/>
    <property type="molecule type" value="Genomic_DNA"/>
</dbReference>
<feature type="domain" description="Aspartate/glutamate/uridylate kinase" evidence="1">
    <location>
        <begin position="106"/>
        <end position="164"/>
    </location>
</feature>
<evidence type="ECO:0000259" key="1">
    <source>
        <dbReference type="Pfam" id="PF00696"/>
    </source>
</evidence>
<keyword evidence="3" id="KW-1185">Reference proteome</keyword>
<accession>F7XPM3</accession>
<dbReference type="RefSeq" id="WP_013898893.1">
    <property type="nucleotide sequence ID" value="NC_015676.1"/>
</dbReference>
<dbReference type="SUPFAM" id="SSF53633">
    <property type="entry name" value="Carbamate kinase-like"/>
    <property type="match status" value="1"/>
</dbReference>
<dbReference type="HOGENOM" id="CLU_089197_0_0_2"/>
<dbReference type="PIRSF" id="PIRSF004857">
    <property type="entry name" value="Kin_aa_kin"/>
    <property type="match status" value="1"/>
</dbReference>
<proteinExistence type="predicted"/>
<reference evidence="2 3" key="1">
    <citation type="submission" date="2010-07" db="EMBL/GenBank/DDBJ databases">
        <title>The complete genome of Methanosalsum zhilinae DSM 4017.</title>
        <authorList>
            <consortium name="US DOE Joint Genome Institute (JGI-PGF)"/>
            <person name="Lucas S."/>
            <person name="Copeland A."/>
            <person name="Lapidus A."/>
            <person name="Glavina del Rio T."/>
            <person name="Dalin E."/>
            <person name="Tice H."/>
            <person name="Bruce D."/>
            <person name="Goodwin L."/>
            <person name="Pitluck S."/>
            <person name="Kyrpides N."/>
            <person name="Mavromatis K."/>
            <person name="Ovchinnikova G."/>
            <person name="Daligault H."/>
            <person name="Detter J.C."/>
            <person name="Han C."/>
            <person name="Tapia R."/>
            <person name="Larimer F."/>
            <person name="Land M."/>
            <person name="Hauser L."/>
            <person name="Markowitz V."/>
            <person name="Cheng J.-F."/>
            <person name="Hugenholtz P."/>
            <person name="Woyke T."/>
            <person name="Wu D."/>
            <person name="Spring S."/>
            <person name="Schueler E."/>
            <person name="Brambilla E."/>
            <person name="Klenk H.-P."/>
            <person name="Eisen J.A."/>
        </authorList>
    </citation>
    <scope>NUCLEOTIDE SEQUENCE [LARGE SCALE GENOMIC DNA]</scope>
    <source>
        <strain evidence="3">DSM 4017 / NBRC 107636 / OCM 62 / WeN5</strain>
    </source>
</reference>
<dbReference type="Proteomes" id="UP000006622">
    <property type="component" value="Chromosome"/>
</dbReference>
<dbReference type="KEGG" id="mzh:Mzhil_1621"/>
<keyword evidence="2" id="KW-0808">Transferase</keyword>
<dbReference type="Gene3D" id="3.40.1160.10">
    <property type="entry name" value="Acetylglutamate kinase-like"/>
    <property type="match status" value="1"/>
</dbReference>
<dbReference type="InterPro" id="IPR001048">
    <property type="entry name" value="Asp/Glu/Uridylate_kinase"/>
</dbReference>
<name>F7XPM3_METZD</name>
<dbReference type="OrthoDB" id="50461at2157"/>
<dbReference type="GO" id="GO:0016301">
    <property type="term" value="F:kinase activity"/>
    <property type="evidence" value="ECO:0007669"/>
    <property type="project" value="UniProtKB-KW"/>
</dbReference>
<dbReference type="AlphaFoldDB" id="F7XPM3"/>
<evidence type="ECO:0000313" key="2">
    <source>
        <dbReference type="EMBL" id="AEH61457.1"/>
    </source>
</evidence>
<gene>
    <name evidence="2" type="ordered locus">Mzhil_1621</name>
</gene>
<dbReference type="InterPro" id="IPR036393">
    <property type="entry name" value="AceGlu_kinase-like_sf"/>
</dbReference>
<protein>
    <submittedName>
        <fullName evidence="2">Aspartate/glutamate/uridylate kinase</fullName>
    </submittedName>
</protein>